<name>T1G1N6_HELRO</name>
<dbReference type="FunCoup" id="T1G1N6">
    <property type="interactions" value="786"/>
</dbReference>
<reference evidence="11 13" key="2">
    <citation type="journal article" date="2013" name="Nature">
        <title>Insights into bilaterian evolution from three spiralian genomes.</title>
        <authorList>
            <person name="Simakov O."/>
            <person name="Marletaz F."/>
            <person name="Cho S.J."/>
            <person name="Edsinger-Gonzales E."/>
            <person name="Havlak P."/>
            <person name="Hellsten U."/>
            <person name="Kuo D.H."/>
            <person name="Larsson T."/>
            <person name="Lv J."/>
            <person name="Arendt D."/>
            <person name="Savage R."/>
            <person name="Osoegawa K."/>
            <person name="de Jong P."/>
            <person name="Grimwood J."/>
            <person name="Chapman J.A."/>
            <person name="Shapiro H."/>
            <person name="Aerts A."/>
            <person name="Otillar R.P."/>
            <person name="Terry A.Y."/>
            <person name="Boore J.L."/>
            <person name="Grigoriev I.V."/>
            <person name="Lindberg D.R."/>
            <person name="Seaver E.C."/>
            <person name="Weisblat D.A."/>
            <person name="Putnam N.H."/>
            <person name="Rokhsar D.S."/>
        </authorList>
    </citation>
    <scope>NUCLEOTIDE SEQUENCE</scope>
</reference>
<dbReference type="InterPro" id="IPR045864">
    <property type="entry name" value="aa-tRNA-synth_II/BPL/LPL"/>
</dbReference>
<feature type="site" description="Lowers pKa of active site Cys" evidence="9">
    <location>
        <position position="145"/>
    </location>
</feature>
<sequence length="220" mass="25240">MNKRPLVEVINLGLIRYNAGLEFQNVVRKKLVDEKNASARVQRLIFLEHYPTYTIGIRSRDYTKELEDKLLRSGADFHRTDRGGLITFHGLGQLVVYPIFHLKDFNLTLRKYVDQLQNVVIETASRFGLKAYTCKHVGVWVNDKKLAALGIHASHFVTTHGFAINCNTDLTWFNKIVPCGIHDKGVTSLSNELNKNITIEEVKPEVIYSFKQIFNCDFTK</sequence>
<dbReference type="eggNOG" id="KOG0325">
    <property type="taxonomic scope" value="Eukaryota"/>
</dbReference>
<dbReference type="AlphaFoldDB" id="T1G1N6"/>
<dbReference type="PIRSF" id="PIRSF016262">
    <property type="entry name" value="LPLase"/>
    <property type="match status" value="1"/>
</dbReference>
<dbReference type="NCBIfam" id="NF010925">
    <property type="entry name" value="PRK14345.1"/>
    <property type="match status" value="1"/>
</dbReference>
<dbReference type="Pfam" id="PF21948">
    <property type="entry name" value="LplA-B_cat"/>
    <property type="match status" value="1"/>
</dbReference>
<reference evidence="13" key="1">
    <citation type="submission" date="2012-12" db="EMBL/GenBank/DDBJ databases">
        <authorList>
            <person name="Hellsten U."/>
            <person name="Grimwood J."/>
            <person name="Chapman J.A."/>
            <person name="Shapiro H."/>
            <person name="Aerts A."/>
            <person name="Otillar R.P."/>
            <person name="Terry A.Y."/>
            <person name="Boore J.L."/>
            <person name="Simakov O."/>
            <person name="Marletaz F."/>
            <person name="Cho S.-J."/>
            <person name="Edsinger-Gonzales E."/>
            <person name="Havlak P."/>
            <person name="Kuo D.-H."/>
            <person name="Larsson T."/>
            <person name="Lv J."/>
            <person name="Arendt D."/>
            <person name="Savage R."/>
            <person name="Osoegawa K."/>
            <person name="de Jong P."/>
            <person name="Lindberg D.R."/>
            <person name="Seaver E.C."/>
            <person name="Weisblat D.A."/>
            <person name="Putnam N.H."/>
            <person name="Grigoriev I.V."/>
            <person name="Rokhsar D.S."/>
        </authorList>
    </citation>
    <scope>NUCLEOTIDE SEQUENCE</scope>
</reference>
<evidence type="ECO:0000313" key="13">
    <source>
        <dbReference type="Proteomes" id="UP000015101"/>
    </source>
</evidence>
<feature type="binding site" evidence="8">
    <location>
        <begin position="148"/>
        <end position="150"/>
    </location>
    <ligand>
        <name>substrate</name>
    </ligand>
</feature>
<gene>
    <name evidence="12" type="primary">20214984</name>
    <name evidence="11" type="ORF">HELRODRAFT_74196</name>
</gene>
<evidence type="ECO:0000256" key="2">
    <source>
        <dbReference type="ARBA" id="ARBA00004821"/>
    </source>
</evidence>
<keyword evidence="6" id="KW-0496">Mitochondrion</keyword>
<dbReference type="PANTHER" id="PTHR10993">
    <property type="entry name" value="OCTANOYLTRANSFERASE"/>
    <property type="match status" value="1"/>
</dbReference>
<evidence type="ECO:0000256" key="7">
    <source>
        <dbReference type="PIRSR" id="PIRSR016262-1"/>
    </source>
</evidence>
<dbReference type="GO" id="GO:0005739">
    <property type="term" value="C:mitochondrion"/>
    <property type="evidence" value="ECO:0000318"/>
    <property type="project" value="GO_Central"/>
</dbReference>
<dbReference type="InterPro" id="IPR020605">
    <property type="entry name" value="Octanoyltransferase_CS"/>
</dbReference>
<keyword evidence="5 6" id="KW-0012">Acyltransferase</keyword>
<comment type="function">
    <text evidence="6">Catalyzes the transfer of endogenously produced octanoic acid from octanoyl-acyl-carrier-protein onto the lipoyl domains of lipoate-dependent enzymes. Lipoyl-ACP can also act as a substrate although octanoyl-ACP is likely to be the physiological substrate.</text>
</comment>
<dbReference type="UniPathway" id="UPA00538">
    <property type="reaction ID" value="UER00592"/>
</dbReference>
<dbReference type="Proteomes" id="UP000015101">
    <property type="component" value="Unassembled WGS sequence"/>
</dbReference>
<evidence type="ECO:0000256" key="8">
    <source>
        <dbReference type="PIRSR" id="PIRSR016262-2"/>
    </source>
</evidence>
<dbReference type="OMA" id="QHISFLT"/>
<comment type="subcellular location">
    <subcellularLocation>
        <location evidence="1 6">Mitochondrion</location>
    </subcellularLocation>
</comment>
<dbReference type="KEGG" id="hro:HELRODRAFT_74196"/>
<evidence type="ECO:0000256" key="9">
    <source>
        <dbReference type="PIRSR" id="PIRSR016262-3"/>
    </source>
</evidence>
<evidence type="ECO:0000256" key="5">
    <source>
        <dbReference type="ARBA" id="ARBA00023315"/>
    </source>
</evidence>
<organism evidence="12 13">
    <name type="scientific">Helobdella robusta</name>
    <name type="common">Californian leech</name>
    <dbReference type="NCBI Taxonomy" id="6412"/>
    <lineage>
        <taxon>Eukaryota</taxon>
        <taxon>Metazoa</taxon>
        <taxon>Spiralia</taxon>
        <taxon>Lophotrochozoa</taxon>
        <taxon>Annelida</taxon>
        <taxon>Clitellata</taxon>
        <taxon>Hirudinea</taxon>
        <taxon>Rhynchobdellida</taxon>
        <taxon>Glossiphoniidae</taxon>
        <taxon>Helobdella</taxon>
    </lineage>
</organism>
<feature type="binding site" evidence="8">
    <location>
        <begin position="82"/>
        <end position="89"/>
    </location>
    <ligand>
        <name>substrate</name>
    </ligand>
</feature>
<dbReference type="HAMAP" id="MF_00013">
    <property type="entry name" value="LipB"/>
    <property type="match status" value="1"/>
</dbReference>
<dbReference type="CTD" id="20214984"/>
<evidence type="ECO:0000256" key="1">
    <source>
        <dbReference type="ARBA" id="ARBA00004173"/>
    </source>
</evidence>
<dbReference type="EMBL" id="KB096023">
    <property type="protein sequence ID" value="ESO09034.1"/>
    <property type="molecule type" value="Genomic_DNA"/>
</dbReference>
<feature type="binding site" evidence="8">
    <location>
        <begin position="161"/>
        <end position="163"/>
    </location>
    <ligand>
        <name>substrate</name>
    </ligand>
</feature>
<dbReference type="FunFam" id="3.30.930.10:FF:000035">
    <property type="entry name" value="Putative lipoyltransferase 2, mitochondrial"/>
    <property type="match status" value="1"/>
</dbReference>
<dbReference type="PANTHER" id="PTHR10993:SF7">
    <property type="entry name" value="LIPOYLTRANSFERASE 2, MITOCHONDRIAL-RELATED"/>
    <property type="match status" value="1"/>
</dbReference>
<reference evidence="12" key="3">
    <citation type="submission" date="2015-06" db="UniProtKB">
        <authorList>
            <consortium name="EnsemblMetazoa"/>
        </authorList>
    </citation>
    <scope>IDENTIFICATION</scope>
</reference>
<dbReference type="NCBIfam" id="TIGR00214">
    <property type="entry name" value="lipB"/>
    <property type="match status" value="1"/>
</dbReference>
<accession>T1G1N6</accession>
<dbReference type="InterPro" id="IPR004143">
    <property type="entry name" value="BPL_LPL_catalytic"/>
</dbReference>
<comment type="similarity">
    <text evidence="3 6">Belongs to the LipB family.</text>
</comment>
<comment type="catalytic activity">
    <reaction evidence="6">
        <text>octanoyl-[ACP] + L-lysyl-[protein] = N(6)-octanoyl-L-lysyl-[protein] + holo-[ACP] + H(+)</text>
        <dbReference type="Rhea" id="RHEA:17665"/>
        <dbReference type="Rhea" id="RHEA-COMP:9636"/>
        <dbReference type="Rhea" id="RHEA-COMP:9685"/>
        <dbReference type="Rhea" id="RHEA-COMP:9752"/>
        <dbReference type="Rhea" id="RHEA-COMP:9928"/>
        <dbReference type="ChEBI" id="CHEBI:15378"/>
        <dbReference type="ChEBI" id="CHEBI:29969"/>
        <dbReference type="ChEBI" id="CHEBI:64479"/>
        <dbReference type="ChEBI" id="CHEBI:78463"/>
        <dbReference type="ChEBI" id="CHEBI:78809"/>
        <dbReference type="EC" id="2.3.1.181"/>
    </reaction>
</comment>
<keyword evidence="4 6" id="KW-0808">Transferase</keyword>
<dbReference type="EnsemblMetazoa" id="HelroT74196">
    <property type="protein sequence ID" value="HelroP74196"/>
    <property type="gene ID" value="HelroG74196"/>
</dbReference>
<evidence type="ECO:0000313" key="12">
    <source>
        <dbReference type="EnsemblMetazoa" id="HelroP74196"/>
    </source>
</evidence>
<dbReference type="Gene3D" id="3.30.930.10">
    <property type="entry name" value="Bira Bifunctional Protein, Domain 2"/>
    <property type="match status" value="1"/>
</dbReference>
<evidence type="ECO:0000313" key="11">
    <source>
        <dbReference type="EMBL" id="ESO09034.1"/>
    </source>
</evidence>
<protein>
    <recommendedName>
        <fullName evidence="6">Octanoyl-[acyl-carrier-protein]:protein N-octanoyltransferase LIPT2, mitochondrial</fullName>
        <ecNumber evidence="6">2.3.1.181</ecNumber>
    </recommendedName>
</protein>
<evidence type="ECO:0000256" key="4">
    <source>
        <dbReference type="ARBA" id="ARBA00022679"/>
    </source>
</evidence>
<dbReference type="SUPFAM" id="SSF55681">
    <property type="entry name" value="Class II aaRS and biotin synthetases"/>
    <property type="match status" value="1"/>
</dbReference>
<dbReference type="STRING" id="6412.T1G1N6"/>
<evidence type="ECO:0000256" key="6">
    <source>
        <dbReference type="PIRNR" id="PIRNR016262"/>
    </source>
</evidence>
<dbReference type="HOGENOM" id="CLU_035168_1_2_1"/>
<dbReference type="InterPro" id="IPR000544">
    <property type="entry name" value="Octanoyltransferase"/>
</dbReference>
<dbReference type="GO" id="GO:0009249">
    <property type="term" value="P:protein lipoylation"/>
    <property type="evidence" value="ECO:0007669"/>
    <property type="project" value="InterPro"/>
</dbReference>
<dbReference type="PROSITE" id="PS51733">
    <property type="entry name" value="BPL_LPL_CATALYTIC"/>
    <property type="match status" value="1"/>
</dbReference>
<evidence type="ECO:0000256" key="3">
    <source>
        <dbReference type="ARBA" id="ARBA00007907"/>
    </source>
</evidence>
<comment type="pathway">
    <text evidence="2 6">Protein modification; protein lipoylation via endogenous pathway; protein N(6)-(lipoyl)lysine from octanoyl-[acyl-carrier-protein]: step 1/2.</text>
</comment>
<dbReference type="InParanoid" id="T1G1N6"/>
<dbReference type="EMBL" id="AMQM01003154">
    <property type="status" value="NOT_ANNOTATED_CDS"/>
    <property type="molecule type" value="Genomic_DNA"/>
</dbReference>
<dbReference type="PROSITE" id="PS01313">
    <property type="entry name" value="LIPB"/>
    <property type="match status" value="1"/>
</dbReference>
<dbReference type="GO" id="GO:0033819">
    <property type="term" value="F:lipoyl(octanoyl) transferase activity"/>
    <property type="evidence" value="ECO:0000318"/>
    <property type="project" value="GO_Central"/>
</dbReference>
<dbReference type="EC" id="2.3.1.181" evidence="6"/>
<dbReference type="OrthoDB" id="19908at2759"/>
<keyword evidence="13" id="KW-1185">Reference proteome</keyword>
<dbReference type="CDD" id="cd16444">
    <property type="entry name" value="LipB"/>
    <property type="match status" value="1"/>
</dbReference>
<proteinExistence type="inferred from homology"/>
<dbReference type="RefSeq" id="XP_009013056.1">
    <property type="nucleotide sequence ID" value="XM_009014808.1"/>
</dbReference>
<feature type="active site" description="Acyl-thioester intermediate" evidence="7">
    <location>
        <position position="179"/>
    </location>
</feature>
<dbReference type="GeneID" id="20214984"/>
<feature type="domain" description="BPL/LPL catalytic" evidence="10">
    <location>
        <begin position="38"/>
        <end position="218"/>
    </location>
</feature>
<evidence type="ECO:0000259" key="10">
    <source>
        <dbReference type="PROSITE" id="PS51733"/>
    </source>
</evidence>